<dbReference type="GO" id="GO:0046872">
    <property type="term" value="F:metal ion binding"/>
    <property type="evidence" value="ECO:0007669"/>
    <property type="project" value="UniProtKB-KW"/>
</dbReference>
<sequence>MVRAKESITRTTKPAPFNGTGEICVRDLLNGPGEMYNKARVFAHTTVYPGSAIGYHVHTNESETYYILKGTARFNDNGTEHILCPGDVAFTGSGDGHGIEALEGPVEMIALILYENEPSQ</sequence>
<keyword evidence="1" id="KW-0479">Metal-binding</keyword>
<dbReference type="Pfam" id="PF07883">
    <property type="entry name" value="Cupin_2"/>
    <property type="match status" value="1"/>
</dbReference>
<organism evidence="3 4">
    <name type="scientific">Enterocloster citroniae</name>
    <dbReference type="NCBI Taxonomy" id="358743"/>
    <lineage>
        <taxon>Bacteria</taxon>
        <taxon>Bacillati</taxon>
        <taxon>Bacillota</taxon>
        <taxon>Clostridia</taxon>
        <taxon>Lachnospirales</taxon>
        <taxon>Lachnospiraceae</taxon>
        <taxon>Enterocloster</taxon>
    </lineage>
</organism>
<dbReference type="Proteomes" id="UP000708338">
    <property type="component" value="Unassembled WGS sequence"/>
</dbReference>
<dbReference type="InterPro" id="IPR014710">
    <property type="entry name" value="RmlC-like_jellyroll"/>
</dbReference>
<evidence type="ECO:0000313" key="3">
    <source>
        <dbReference type="EMBL" id="MBT9812452.1"/>
    </source>
</evidence>
<dbReference type="EMBL" id="WQPS01000063">
    <property type="protein sequence ID" value="MBT9812452.1"/>
    <property type="molecule type" value="Genomic_DNA"/>
</dbReference>
<dbReference type="AlphaFoldDB" id="A0AA41FJ50"/>
<dbReference type="GeneID" id="97207055"/>
<reference evidence="3" key="1">
    <citation type="journal article" date="2021" name="Gut Microbes">
        <title>A synthetic consortium of 100 gut commensals modulates the composition and function in a colon model of the microbiome of elderly subjects.</title>
        <authorList>
            <person name="Perez M."/>
            <person name="Ntemiri A."/>
            <person name="Tan H."/>
            <person name="Harris H.M.B."/>
            <person name="Roager H.M."/>
            <person name="Ribiere C."/>
            <person name="O'Toole P.W."/>
        </authorList>
    </citation>
    <scope>NUCLEOTIDE SEQUENCE</scope>
    <source>
        <strain evidence="3">MCC335</strain>
    </source>
</reference>
<accession>A0AA41FJ50</accession>
<comment type="caution">
    <text evidence="3">The sequence shown here is derived from an EMBL/GenBank/DDBJ whole genome shotgun (WGS) entry which is preliminary data.</text>
</comment>
<name>A0AA41FJ50_9FIRM</name>
<dbReference type="SUPFAM" id="SSF51182">
    <property type="entry name" value="RmlC-like cupins"/>
    <property type="match status" value="1"/>
</dbReference>
<dbReference type="CDD" id="cd02221">
    <property type="entry name" value="cupin_TM1287-like"/>
    <property type="match status" value="1"/>
</dbReference>
<gene>
    <name evidence="3" type="ORF">GPL26_22900</name>
</gene>
<protein>
    <submittedName>
        <fullName evidence="3">Cupin domain-containing protein</fullName>
    </submittedName>
</protein>
<dbReference type="PANTHER" id="PTHR35848">
    <property type="entry name" value="OXALATE-BINDING PROTEIN"/>
    <property type="match status" value="1"/>
</dbReference>
<dbReference type="Gene3D" id="2.60.120.10">
    <property type="entry name" value="Jelly Rolls"/>
    <property type="match status" value="1"/>
</dbReference>
<evidence type="ECO:0000256" key="1">
    <source>
        <dbReference type="ARBA" id="ARBA00022723"/>
    </source>
</evidence>
<proteinExistence type="predicted"/>
<evidence type="ECO:0000259" key="2">
    <source>
        <dbReference type="Pfam" id="PF07883"/>
    </source>
</evidence>
<dbReference type="PANTHER" id="PTHR35848:SF6">
    <property type="entry name" value="CUPIN TYPE-2 DOMAIN-CONTAINING PROTEIN"/>
    <property type="match status" value="1"/>
</dbReference>
<dbReference type="InterPro" id="IPR051610">
    <property type="entry name" value="GPI/OXD"/>
</dbReference>
<evidence type="ECO:0000313" key="4">
    <source>
        <dbReference type="Proteomes" id="UP000708338"/>
    </source>
</evidence>
<dbReference type="InterPro" id="IPR013096">
    <property type="entry name" value="Cupin_2"/>
</dbReference>
<dbReference type="InterPro" id="IPR011051">
    <property type="entry name" value="RmlC_Cupin_sf"/>
</dbReference>
<feature type="domain" description="Cupin type-2" evidence="2">
    <location>
        <begin position="44"/>
        <end position="110"/>
    </location>
</feature>
<dbReference type="RefSeq" id="WP_117560459.1">
    <property type="nucleotide sequence ID" value="NZ_WQPS01000063.1"/>
</dbReference>